<feature type="compositionally biased region" description="Low complexity" evidence="21">
    <location>
        <begin position="2056"/>
        <end position="2067"/>
    </location>
</feature>
<dbReference type="InterPro" id="IPR029071">
    <property type="entry name" value="Ubiquitin-like_domsf"/>
</dbReference>
<dbReference type="Gene3D" id="6.20.240.20">
    <property type="match status" value="1"/>
</dbReference>
<evidence type="ECO:0000256" key="12">
    <source>
        <dbReference type="ARBA" id="ARBA00023054"/>
    </source>
</evidence>
<keyword evidence="8" id="KW-0479">Metal-binding</keyword>
<dbReference type="InterPro" id="IPR008936">
    <property type="entry name" value="Rho_GTPase_activation_prot"/>
</dbReference>
<keyword evidence="26" id="KW-1185">Reference proteome</keyword>
<comment type="similarity">
    <text evidence="20">Belongs to the TRAFAC class myosin-kinesin ATPase superfamily. Myosin family.</text>
</comment>
<dbReference type="SUPFAM" id="SSF48350">
    <property type="entry name" value="GTPase activation domain, GAP"/>
    <property type="match status" value="1"/>
</dbReference>
<evidence type="ECO:0000256" key="6">
    <source>
        <dbReference type="ARBA" id="ARBA00022692"/>
    </source>
</evidence>
<dbReference type="Gene3D" id="1.10.555.10">
    <property type="entry name" value="Rho GTPase activation protein"/>
    <property type="match status" value="1"/>
</dbReference>
<dbReference type="InParanoid" id="A0A3P8UM22"/>
<evidence type="ECO:0000256" key="17">
    <source>
        <dbReference type="ARBA" id="ARBA00023273"/>
    </source>
</evidence>
<dbReference type="FunFam" id="1.10.10.820:FF:000003">
    <property type="entry name" value="unconventional myosin-IXa isoform X1"/>
    <property type="match status" value="1"/>
</dbReference>
<feature type="binding site" evidence="20">
    <location>
        <begin position="260"/>
        <end position="267"/>
    </location>
    <ligand>
        <name>ATP</name>
        <dbReference type="ChEBI" id="CHEBI:30616"/>
    </ligand>
</feature>
<proteinExistence type="inferred from homology"/>
<reference evidence="25" key="3">
    <citation type="submission" date="2025-09" db="UniProtKB">
        <authorList>
            <consortium name="Ensembl"/>
        </authorList>
    </citation>
    <scope>IDENTIFICATION</scope>
</reference>
<dbReference type="GO" id="GO:0051015">
    <property type="term" value="F:actin filament binding"/>
    <property type="evidence" value="ECO:0007669"/>
    <property type="project" value="TreeGrafter"/>
</dbReference>
<keyword evidence="10" id="KW-1133">Transmembrane helix</keyword>
<dbReference type="GO" id="GO:0005884">
    <property type="term" value="C:actin filament"/>
    <property type="evidence" value="ECO:0007669"/>
    <property type="project" value="TreeGrafter"/>
</dbReference>
<evidence type="ECO:0000256" key="15">
    <source>
        <dbReference type="ARBA" id="ARBA00023175"/>
    </source>
</evidence>
<evidence type="ECO:0000313" key="25">
    <source>
        <dbReference type="Ensembl" id="ENSCSEP00000002894.1"/>
    </source>
</evidence>
<dbReference type="InterPro" id="IPR046349">
    <property type="entry name" value="C1-like_sf"/>
</dbReference>
<dbReference type="GO" id="GO:0008270">
    <property type="term" value="F:zinc ion binding"/>
    <property type="evidence" value="ECO:0007669"/>
    <property type="project" value="UniProtKB-KW"/>
</dbReference>
<dbReference type="SUPFAM" id="SSF54236">
    <property type="entry name" value="Ubiquitin-like"/>
    <property type="match status" value="1"/>
</dbReference>
<feature type="compositionally biased region" description="Basic and acidic residues" evidence="21">
    <location>
        <begin position="1232"/>
        <end position="1250"/>
    </location>
</feature>
<name>A0A3P8UM22_CYNSE</name>
<feature type="region of interest" description="Disordered" evidence="21">
    <location>
        <begin position="1311"/>
        <end position="1593"/>
    </location>
</feature>
<feature type="compositionally biased region" description="Polar residues" evidence="21">
    <location>
        <begin position="1220"/>
        <end position="1229"/>
    </location>
</feature>
<feature type="compositionally biased region" description="Low complexity" evidence="21">
    <location>
        <begin position="2156"/>
        <end position="2186"/>
    </location>
</feature>
<feature type="compositionally biased region" description="Basic residues" evidence="21">
    <location>
        <begin position="1434"/>
        <end position="1443"/>
    </location>
</feature>
<dbReference type="InterPro" id="IPR027417">
    <property type="entry name" value="P-loop_NTPase"/>
</dbReference>
<keyword evidence="16 20" id="KW-0009">Actin-binding</keyword>
<evidence type="ECO:0000256" key="4">
    <source>
        <dbReference type="ARBA" id="ARBA00022468"/>
    </source>
</evidence>
<feature type="domain" description="Ras-associating" evidence="22">
    <location>
        <begin position="30"/>
        <end position="131"/>
    </location>
</feature>
<feature type="region of interest" description="Disordered" evidence="21">
    <location>
        <begin position="2009"/>
        <end position="2069"/>
    </location>
</feature>
<evidence type="ECO:0000256" key="9">
    <source>
        <dbReference type="ARBA" id="ARBA00022840"/>
    </source>
</evidence>
<feature type="compositionally biased region" description="Basic and acidic residues" evidence="21">
    <location>
        <begin position="1575"/>
        <end position="1585"/>
    </location>
</feature>
<feature type="compositionally biased region" description="Low complexity" evidence="21">
    <location>
        <begin position="2224"/>
        <end position="2235"/>
    </location>
</feature>
<dbReference type="GO" id="GO:0005524">
    <property type="term" value="F:ATP binding"/>
    <property type="evidence" value="ECO:0007669"/>
    <property type="project" value="UniProtKB-UniRule"/>
</dbReference>
<dbReference type="STRING" id="244447.ENSCSEP00000002894"/>
<feature type="compositionally biased region" description="Polar residues" evidence="21">
    <location>
        <begin position="1311"/>
        <end position="1332"/>
    </location>
</feature>
<evidence type="ECO:0000256" key="7">
    <source>
        <dbReference type="ARBA" id="ARBA00022741"/>
    </source>
</evidence>
<dbReference type="PRINTS" id="PR00193">
    <property type="entry name" value="MYOSINHEAVY"/>
</dbReference>
<dbReference type="Gene3D" id="3.30.60.20">
    <property type="match status" value="1"/>
</dbReference>
<dbReference type="GO" id="GO:0005096">
    <property type="term" value="F:GTPase activator activity"/>
    <property type="evidence" value="ECO:0007669"/>
    <property type="project" value="UniProtKB-KW"/>
</dbReference>
<dbReference type="GO" id="GO:0035556">
    <property type="term" value="P:intracellular signal transduction"/>
    <property type="evidence" value="ECO:0007669"/>
    <property type="project" value="InterPro"/>
</dbReference>
<feature type="domain" description="Myosin motor" evidence="24">
    <location>
        <begin position="167"/>
        <end position="973"/>
    </location>
</feature>
<dbReference type="SMART" id="SM00015">
    <property type="entry name" value="IQ"/>
    <property type="match status" value="5"/>
</dbReference>
<sequence>MSLQDGGCSYASSANMASASGSMRRRLEDQEFTLRVYPGSLAEGTIYCPVTARKNTTAAEAIEFLIDRLHLERTKCYVLAEVKEFGGEEWILNPGDCPVLRMMLWPRSALENRGGLGSGDDYRFLLREKNLDGSIHYGGSLQMWLRVTEERRLMVERGFLPQPAGNNPPTDLCTLPELTERALLESLRARFRQEKIYTYIGSILIVINPFQFLPIYNPKYVKLYDNHSLGKLEPHIYAVADVAYHAMLQRKKNQCIVISGESGSGKTQSTNFLIHHLTALSQKGFASGVEQIILGAGPVLEVRSVSVSCSLRIIYWNYHVFYYLLAGASEEERKSFHLLQPEEYHYLNQMTKKTHKLHWDNYYESELDCFTVEGEDLKHDFERLQLAMEMVGFLPATRKQIFSLLSAILHLGNIRYKKKTYRDDSIDICNPEVLPIISELLEVSSGTKLVVIGAGTVRDSMAKSLYSALFDWIVFRTNHALLNNKDLEDTSKILSIGVLDIFGFEDYESNSFEQFCINFANERLQHYFNKHIFKLEQEEYRAEGITWHNIDYIDNSGCINLISKKPTALFHLFPQASNQTLLDKFKRQHEGNSYIEFPAVMEPAFIIRHYAGKVKYGVKDFREKNTDHMRPDIVALLKSSKNAFICGLMGIDPVATFRWAVLRAYFRAMVAFREAGCRHTHKKTGNDAPVPCTVVKSVNSFSFLHHPVHQRSLEILQRCKDEKYSITRKNPRTPLSDLQGTNTMNEKATWDGYGLGCNGRSSRSSRLSSTGSPALEEDGIFLNTTNSKLLERAQGILMRNKNSKSKSTLPKHLLDVKSLRHLSSVTLHDRITKSLLHLHKKKKPPSISAQFQASLNKLMETLDQSEPYFVKCIRSNAEKLPLRFNDSLVLRQLRYTGMLETVRIRQSGYSIKYTFQDFVHHFHVLLPRGMSPTKSAIRDFFRKVHLPPAGYQVGSTMVFLREAERQRLQTLLHQEVLRRIVTLQRRFRAMLERKHFVNMRRSASTIQCWWRCCLLKQSAIDSAIEEEAAVCLQAAWKSYVQRRKFLQWRESAVVIQRSWRSCRQRRWTAAVTLQTAWRRFRERSLYCRTVRTVRQLQAVGRGHLARLRFRDLKEQHESLRDTEKEEESERSRSVDENSHKNRSKRKSRRMRELEQAQFSLELLKVRSNSMGGSVHEDSVLESSGSQMEEHHSRSPPGSPASRGNSELFSEETMETGGSVGSTAPQQIQSEDGDGHLHGGLRDANHNEKPMMEAPRATFYIASDQSPIHEPKLESPRKSHKDRRQSTSRRPVVVLISMQKESPVDEVKLLAEQTQEGGALQGGTSAPEPSSTVAAGLEVASENTSAGKTVSKPAQGVPSPVLDTKPPKAQKKSSAQSVIVNMVEKPPSMVFSPPRRKLPFSKSDKDLVNHERSFSMFRDYSKTSGFSNSEVGRPGPKKKARMSRTRSDFLTRCNSEGATQSDDDDDEYYVPSHSCTLPHSLSPLHTHPEADCHSDSEMSHKDQKKIHKTMSSGDLGKVDVLRKTPSQDGSRRRGKMRFWGKPKQGEKKLSKEKQTSRNLSPPHSPDLEEASSQSVRDSKENKEPSPKMRRRRSVKISSIALEPAQWQNDALHILTSAHDFRSMNDFLLKKIADLDSEDSKKDTMVDVVFKKALKEFRINIFNSYSTALAMDDGKSIRYKDLYALFEHILEKTMRLEQRDWSESPVKVWVNTFKVFLDEFMTEFKPMEGTVGRALKRERKKSRKKDTDVVEEHNGHIFKSTQYSIPTYCEYCSSLIWMMDRACNLQPCLNFDPELSSRQFGVELSRLTSEERAVPQLVEKLINYIEMHGLYTEGIYRKSGSTNKIKELRQGLDTDVNSVNLDDYNIHVIASVLKQWLRDLPSPLMTFELYEEFLRAMGQPDKREVIRGVYSVIDQLSRTHLSTLERLIFHLVRITLQEETNRMSANALAIVFAPCVLRCPDSIDPLQSVQDISKTTACVELLVNEQMRKYRARLKDISSLEFAESKAKSRLTHIRRSMSKSRVRQCNPHSFSPPHSPRAPPELDAESAGGGSGEDAPESGLNEQQQLEMQQEERILTEQIESLQKEKEELTYEMLILEPRVSDDETPESEASIGTADSSENITMETIGAASNASEHGTYRSRKLETKSRRALRRQPDSQDSADSTSTISSSYHPSSSLSSSNASASPSPHYRFRSSSSGPLLTSCGLGAPLAEAEMGHRSGKIQPRLRLSRSSPREPSASHRRESDFSSGPQQLVLYGSNEFMV</sequence>
<dbReference type="GeneTree" id="ENSGT00940000154905"/>
<dbReference type="Gene3D" id="3.40.850.10">
    <property type="entry name" value="Kinesin motor domain"/>
    <property type="match status" value="2"/>
</dbReference>
<dbReference type="Gene3D" id="3.10.20.90">
    <property type="entry name" value="Phosphatidylinositol 3-kinase Catalytic Subunit, Chain A, domain 1"/>
    <property type="match status" value="1"/>
</dbReference>
<dbReference type="Gene3D" id="1.20.5.190">
    <property type="match status" value="3"/>
</dbReference>
<accession>A0A3P8UM22</accession>
<dbReference type="GO" id="GO:0000146">
    <property type="term" value="F:microfilament motor activity"/>
    <property type="evidence" value="ECO:0007669"/>
    <property type="project" value="InterPro"/>
</dbReference>
<keyword evidence="17" id="KW-0966">Cell projection</keyword>
<evidence type="ECO:0000256" key="13">
    <source>
        <dbReference type="ARBA" id="ARBA00023123"/>
    </source>
</evidence>
<dbReference type="Pfam" id="PF00620">
    <property type="entry name" value="RhoGAP"/>
    <property type="match status" value="1"/>
</dbReference>
<dbReference type="InterPro" id="IPR000198">
    <property type="entry name" value="RhoGAP_dom"/>
</dbReference>
<evidence type="ECO:0000256" key="21">
    <source>
        <dbReference type="SAM" id="MobiDB-lite"/>
    </source>
</evidence>
<keyword evidence="14" id="KW-0472">Membrane</keyword>
<dbReference type="FunFam" id="1.10.555.10:FF:000009">
    <property type="entry name" value="unconventional myosin-IXa isoform X1"/>
    <property type="match status" value="1"/>
</dbReference>
<evidence type="ECO:0000259" key="23">
    <source>
        <dbReference type="PROSITE" id="PS50238"/>
    </source>
</evidence>
<keyword evidence="5" id="KW-0963">Cytoplasm</keyword>
<dbReference type="SMART" id="SM00314">
    <property type="entry name" value="RA"/>
    <property type="match status" value="1"/>
</dbReference>
<comment type="function">
    <text evidence="19">Myosins are actin-based motor molecules with ATPase activity. Unconventional myosins serve in intracellular movements. Regulates Rho by stimulating it's GTPase activity in neurons. Required for the regulation of neurite branching and motor neuron axon guidance.</text>
</comment>
<dbReference type="Gene3D" id="1.20.120.720">
    <property type="entry name" value="Myosin VI head, motor domain, U50 subdomain"/>
    <property type="match status" value="2"/>
</dbReference>
<feature type="compositionally biased region" description="Basic residues" evidence="21">
    <location>
        <begin position="1277"/>
        <end position="1286"/>
    </location>
</feature>
<evidence type="ECO:0000256" key="16">
    <source>
        <dbReference type="ARBA" id="ARBA00023203"/>
    </source>
</evidence>
<evidence type="ECO:0000256" key="14">
    <source>
        <dbReference type="ARBA" id="ARBA00023136"/>
    </source>
</evidence>
<keyword evidence="8" id="KW-0863">Zinc-finger</keyword>
<feature type="compositionally biased region" description="Basic and acidic residues" evidence="21">
    <location>
        <begin position="1401"/>
        <end position="1412"/>
    </location>
</feature>
<dbReference type="FunFam" id="3.40.850.10:FF:000008">
    <property type="entry name" value="Putative unconventional myosin-IXa"/>
    <property type="match status" value="1"/>
</dbReference>
<dbReference type="GO" id="GO:0005737">
    <property type="term" value="C:cytoplasm"/>
    <property type="evidence" value="ECO:0007669"/>
    <property type="project" value="UniProtKB-SubCell"/>
</dbReference>
<keyword evidence="4" id="KW-0343">GTPase activation</keyword>
<dbReference type="Pfam" id="PF00612">
    <property type="entry name" value="IQ"/>
    <property type="match status" value="5"/>
</dbReference>
<keyword evidence="12" id="KW-0175">Coiled coil</keyword>
<dbReference type="InterPro" id="IPR036961">
    <property type="entry name" value="Kinesin_motor_dom_sf"/>
</dbReference>
<feature type="compositionally biased region" description="Basic and acidic residues" evidence="21">
    <location>
        <begin position="1266"/>
        <end position="1276"/>
    </location>
</feature>
<evidence type="ECO:0000256" key="3">
    <source>
        <dbReference type="ARBA" id="ARBA00004624"/>
    </source>
</evidence>
<evidence type="ECO:0000256" key="10">
    <source>
        <dbReference type="ARBA" id="ARBA00022989"/>
    </source>
</evidence>
<dbReference type="InterPro" id="IPR001609">
    <property type="entry name" value="Myosin_head_motor_dom-like"/>
</dbReference>
<keyword evidence="15 20" id="KW-0505">Motor protein</keyword>
<dbReference type="Gene3D" id="1.20.58.530">
    <property type="match status" value="2"/>
</dbReference>
<keyword evidence="7 20" id="KW-0547">Nucleotide-binding</keyword>
<feature type="region of interest" description="Disordered" evidence="21">
    <location>
        <begin position="2095"/>
        <end position="2262"/>
    </location>
</feature>
<dbReference type="OMA" id="SWTNIEY"/>
<dbReference type="FunFam" id="3.10.20.90:FF:000121">
    <property type="entry name" value="unconventional myosin-IXa isoform X1"/>
    <property type="match status" value="1"/>
</dbReference>
<keyword evidence="13 20" id="KW-0518">Myosin</keyword>
<dbReference type="GO" id="GO:0016459">
    <property type="term" value="C:myosin complex"/>
    <property type="evidence" value="ECO:0007669"/>
    <property type="project" value="UniProtKB-KW"/>
</dbReference>
<dbReference type="GO" id="GO:0045202">
    <property type="term" value="C:synapse"/>
    <property type="evidence" value="ECO:0007669"/>
    <property type="project" value="UniProtKB-SubCell"/>
</dbReference>
<dbReference type="SMART" id="SM00242">
    <property type="entry name" value="MYSc"/>
    <property type="match status" value="1"/>
</dbReference>
<organism evidence="25 26">
    <name type="scientific">Cynoglossus semilaevis</name>
    <name type="common">Tongue sole</name>
    <dbReference type="NCBI Taxonomy" id="244447"/>
    <lineage>
        <taxon>Eukaryota</taxon>
        <taxon>Metazoa</taxon>
        <taxon>Chordata</taxon>
        <taxon>Craniata</taxon>
        <taxon>Vertebrata</taxon>
        <taxon>Euteleostomi</taxon>
        <taxon>Actinopterygii</taxon>
        <taxon>Neopterygii</taxon>
        <taxon>Teleostei</taxon>
        <taxon>Neoteleostei</taxon>
        <taxon>Acanthomorphata</taxon>
        <taxon>Carangaria</taxon>
        <taxon>Pleuronectiformes</taxon>
        <taxon>Pleuronectoidei</taxon>
        <taxon>Cynoglossidae</taxon>
        <taxon>Cynoglossinae</taxon>
        <taxon>Cynoglossus</taxon>
    </lineage>
</organism>
<evidence type="ECO:0000259" key="24">
    <source>
        <dbReference type="PROSITE" id="PS51456"/>
    </source>
</evidence>
<dbReference type="SMART" id="SM00324">
    <property type="entry name" value="RhoGAP"/>
    <property type="match status" value="1"/>
</dbReference>
<dbReference type="GO" id="GO:0016020">
    <property type="term" value="C:membrane"/>
    <property type="evidence" value="ECO:0007669"/>
    <property type="project" value="UniProtKB-SubCell"/>
</dbReference>
<dbReference type="SUPFAM" id="SSF57889">
    <property type="entry name" value="Cysteine-rich domain"/>
    <property type="match status" value="1"/>
</dbReference>
<evidence type="ECO:0000256" key="20">
    <source>
        <dbReference type="PROSITE-ProRule" id="PRU00782"/>
    </source>
</evidence>
<dbReference type="GO" id="GO:0044295">
    <property type="term" value="C:axonal growth cone"/>
    <property type="evidence" value="ECO:0007669"/>
    <property type="project" value="TreeGrafter"/>
</dbReference>
<dbReference type="PROSITE" id="PS50200">
    <property type="entry name" value="RA"/>
    <property type="match status" value="1"/>
</dbReference>
<feature type="compositionally biased region" description="Basic residues" evidence="21">
    <location>
        <begin position="1140"/>
        <end position="1149"/>
    </location>
</feature>
<dbReference type="Proteomes" id="UP000265120">
    <property type="component" value="Chromosome 6"/>
</dbReference>
<comment type="subcellular location">
    <subcellularLocation>
        <location evidence="3">Cell projection</location>
        <location evidence="3">Growth cone</location>
    </subcellularLocation>
    <subcellularLocation>
        <location evidence="2">Cytoplasm</location>
    </subcellularLocation>
    <subcellularLocation>
        <location evidence="1">Membrane</location>
        <topology evidence="1">Single-pass membrane protein</topology>
    </subcellularLocation>
    <subcellularLocation>
        <location evidence="18">Synapse</location>
    </subcellularLocation>
</comment>
<evidence type="ECO:0000313" key="26">
    <source>
        <dbReference type="Proteomes" id="UP000265120"/>
    </source>
</evidence>
<dbReference type="SUPFAM" id="SSF52540">
    <property type="entry name" value="P-loop containing nucleoside triphosphate hydrolases"/>
    <property type="match status" value="1"/>
</dbReference>
<feature type="compositionally biased region" description="Basic and acidic residues" evidence="21">
    <location>
        <begin position="1542"/>
        <end position="1554"/>
    </location>
</feature>
<keyword evidence="9 20" id="KW-0067">ATP-binding</keyword>
<evidence type="ECO:0000256" key="19">
    <source>
        <dbReference type="ARBA" id="ARBA00045589"/>
    </source>
</evidence>
<dbReference type="Ensembl" id="ENSCSET00000002938.1">
    <property type="protein sequence ID" value="ENSCSEP00000002894.1"/>
    <property type="gene ID" value="ENSCSEG00000001887.1"/>
</dbReference>
<feature type="compositionally biased region" description="Basic and acidic residues" evidence="21">
    <location>
        <begin position="1116"/>
        <end position="1139"/>
    </location>
</feature>
<evidence type="ECO:0000256" key="11">
    <source>
        <dbReference type="ARBA" id="ARBA00023018"/>
    </source>
</evidence>
<dbReference type="PANTHER" id="PTHR46184">
    <property type="entry name" value="UNCONVENTIONAL MYOSIN-IXB-LIKE PROTEIN"/>
    <property type="match status" value="1"/>
</dbReference>
<dbReference type="Pfam" id="PF00788">
    <property type="entry name" value="RA"/>
    <property type="match status" value="1"/>
</dbReference>
<feature type="region of interest" description="Disordered" evidence="21">
    <location>
        <begin position="1169"/>
        <end position="1291"/>
    </location>
</feature>
<dbReference type="PROSITE" id="PS51456">
    <property type="entry name" value="MYOSIN_MOTOR"/>
    <property type="match status" value="1"/>
</dbReference>
<feature type="region of interest" description="Disordered" evidence="21">
    <location>
        <begin position="1116"/>
        <end position="1152"/>
    </location>
</feature>
<dbReference type="GO" id="GO:0034330">
    <property type="term" value="P:cell junction organization"/>
    <property type="evidence" value="ECO:0007669"/>
    <property type="project" value="UniProtKB-ARBA"/>
</dbReference>
<keyword evidence="11" id="KW-0770">Synapse</keyword>
<dbReference type="Gene3D" id="1.10.10.820">
    <property type="match status" value="1"/>
</dbReference>
<keyword evidence="8" id="KW-0862">Zinc</keyword>
<dbReference type="GO" id="GO:0045198">
    <property type="term" value="P:establishment of epithelial cell apical/basal polarity"/>
    <property type="evidence" value="ECO:0007669"/>
    <property type="project" value="TreeGrafter"/>
</dbReference>
<reference evidence="25 26" key="1">
    <citation type="journal article" date="2014" name="Nat. Genet.">
        <title>Whole-genome sequence of a flatfish provides insights into ZW sex chromosome evolution and adaptation to a benthic lifestyle.</title>
        <authorList>
            <person name="Chen S."/>
            <person name="Zhang G."/>
            <person name="Shao C."/>
            <person name="Huang Q."/>
            <person name="Liu G."/>
            <person name="Zhang P."/>
            <person name="Song W."/>
            <person name="An N."/>
            <person name="Chalopin D."/>
            <person name="Volff J.N."/>
            <person name="Hong Y."/>
            <person name="Li Q."/>
            <person name="Sha Z."/>
            <person name="Zhou H."/>
            <person name="Xie M."/>
            <person name="Yu Q."/>
            <person name="Liu Y."/>
            <person name="Xiang H."/>
            <person name="Wang N."/>
            <person name="Wu K."/>
            <person name="Yang C."/>
            <person name="Zhou Q."/>
            <person name="Liao X."/>
            <person name="Yang L."/>
            <person name="Hu Q."/>
            <person name="Zhang J."/>
            <person name="Meng L."/>
            <person name="Jin L."/>
            <person name="Tian Y."/>
            <person name="Lian J."/>
            <person name="Yang J."/>
            <person name="Miao G."/>
            <person name="Liu S."/>
            <person name="Liang Z."/>
            <person name="Yan F."/>
            <person name="Li Y."/>
            <person name="Sun B."/>
            <person name="Zhang H."/>
            <person name="Zhang J."/>
            <person name="Zhu Y."/>
            <person name="Du M."/>
            <person name="Zhao Y."/>
            <person name="Schartl M."/>
            <person name="Tang Q."/>
            <person name="Wang J."/>
        </authorList>
    </citation>
    <scope>NUCLEOTIDE SEQUENCE</scope>
</reference>
<dbReference type="PROSITE" id="PS50238">
    <property type="entry name" value="RHOGAP"/>
    <property type="match status" value="1"/>
</dbReference>
<feature type="compositionally biased region" description="Polar residues" evidence="21">
    <location>
        <begin position="2113"/>
        <end position="2133"/>
    </location>
</feature>
<feature type="domain" description="Rho-GAP" evidence="23">
    <location>
        <begin position="1800"/>
        <end position="1988"/>
    </location>
</feature>
<evidence type="ECO:0000259" key="22">
    <source>
        <dbReference type="PROSITE" id="PS50200"/>
    </source>
</evidence>
<dbReference type="FunFam" id="1.20.58.530:FF:000005">
    <property type="entry name" value="unconventional myosin-IXa isoform X1"/>
    <property type="match status" value="1"/>
</dbReference>
<dbReference type="PANTHER" id="PTHR46184:SF3">
    <property type="entry name" value="UNCONVENTIONAL MYOSIN-IXA"/>
    <property type="match status" value="1"/>
</dbReference>
<feature type="compositionally biased region" description="Basic and acidic residues" evidence="21">
    <location>
        <begin position="1485"/>
        <end position="1500"/>
    </location>
</feature>
<evidence type="ECO:0000256" key="2">
    <source>
        <dbReference type="ARBA" id="ARBA00004496"/>
    </source>
</evidence>
<dbReference type="PROSITE" id="PS50096">
    <property type="entry name" value="IQ"/>
    <property type="match status" value="3"/>
</dbReference>
<dbReference type="FunFam" id="1.20.58.530:FF:000009">
    <property type="entry name" value="unconventional myosin-IXb isoform X1"/>
    <property type="match status" value="1"/>
</dbReference>
<keyword evidence="6" id="KW-0812">Transmembrane</keyword>
<dbReference type="InterPro" id="IPR000048">
    <property type="entry name" value="IQ_motif_EF-hand-BS"/>
</dbReference>
<dbReference type="InterPro" id="IPR046987">
    <property type="entry name" value="Myo9"/>
</dbReference>
<evidence type="ECO:0000256" key="18">
    <source>
        <dbReference type="ARBA" id="ARBA00034103"/>
    </source>
</evidence>
<evidence type="ECO:0000256" key="5">
    <source>
        <dbReference type="ARBA" id="ARBA00022490"/>
    </source>
</evidence>
<dbReference type="InterPro" id="IPR000159">
    <property type="entry name" value="RA_dom"/>
</dbReference>
<feature type="region of interest" description="Actin-binding" evidence="20">
    <location>
        <begin position="855"/>
        <end position="877"/>
    </location>
</feature>
<evidence type="ECO:0000256" key="1">
    <source>
        <dbReference type="ARBA" id="ARBA00004167"/>
    </source>
</evidence>
<evidence type="ECO:0000256" key="8">
    <source>
        <dbReference type="ARBA" id="ARBA00022771"/>
    </source>
</evidence>
<dbReference type="Pfam" id="PF00063">
    <property type="entry name" value="Myosin_head"/>
    <property type="match status" value="3"/>
</dbReference>
<feature type="compositionally biased region" description="Basic residues" evidence="21">
    <location>
        <begin position="2009"/>
        <end position="2021"/>
    </location>
</feature>
<protein>
    <submittedName>
        <fullName evidence="25">Myosin IXAb</fullName>
    </submittedName>
</protein>
<reference evidence="25" key="2">
    <citation type="submission" date="2025-08" db="UniProtKB">
        <authorList>
            <consortium name="Ensembl"/>
        </authorList>
    </citation>
    <scope>IDENTIFICATION</scope>
</reference>